<dbReference type="FunFam" id="1.10.510.10:FF:000190">
    <property type="entry name" value="Proto-oncogene tyrosine-protein kinase receptor Ret"/>
    <property type="match status" value="1"/>
</dbReference>
<evidence type="ECO:0000256" key="9">
    <source>
        <dbReference type="ARBA" id="ARBA00022837"/>
    </source>
</evidence>
<evidence type="ECO:0000256" key="5">
    <source>
        <dbReference type="ARBA" id="ARBA00022729"/>
    </source>
</evidence>
<dbReference type="GO" id="GO:0005524">
    <property type="term" value="F:ATP binding"/>
    <property type="evidence" value="ECO:0007669"/>
    <property type="project" value="UniProtKB-UniRule"/>
</dbReference>
<evidence type="ECO:0000259" key="19">
    <source>
        <dbReference type="PROSITE" id="PS50268"/>
    </source>
</evidence>
<evidence type="ECO:0000256" key="2">
    <source>
        <dbReference type="ARBA" id="ARBA00011902"/>
    </source>
</evidence>
<dbReference type="SMART" id="SM00219">
    <property type="entry name" value="TyrKc"/>
    <property type="match status" value="1"/>
</dbReference>
<accession>A0A8W8LT93</accession>
<evidence type="ECO:0000256" key="1">
    <source>
        <dbReference type="ARBA" id="ARBA00004479"/>
    </source>
</evidence>
<evidence type="ECO:0000313" key="20">
    <source>
        <dbReference type="EnsemblMetazoa" id="G2961.1:cds"/>
    </source>
</evidence>
<dbReference type="EC" id="2.7.10.1" evidence="2"/>
<dbReference type="InterPro" id="IPR015919">
    <property type="entry name" value="Cadherin-like_sf"/>
</dbReference>
<dbReference type="Pfam" id="PF07714">
    <property type="entry name" value="PK_Tyr_Ser-Thr"/>
    <property type="match status" value="1"/>
</dbReference>
<keyword evidence="4" id="KW-0812">Transmembrane</keyword>
<evidence type="ECO:0000256" key="16">
    <source>
        <dbReference type="PROSITE-ProRule" id="PRU00043"/>
    </source>
</evidence>
<feature type="domain" description="Cadherin" evidence="19">
    <location>
        <begin position="189"/>
        <end position="250"/>
    </location>
</feature>
<dbReference type="SUPFAM" id="SSF49313">
    <property type="entry name" value="Cadherin-like"/>
    <property type="match status" value="1"/>
</dbReference>
<dbReference type="GO" id="GO:0007169">
    <property type="term" value="P:cell surface receptor protein tyrosine kinase signaling pathway"/>
    <property type="evidence" value="ECO:0007669"/>
    <property type="project" value="TreeGrafter"/>
</dbReference>
<dbReference type="Gene3D" id="2.60.40.60">
    <property type="entry name" value="Cadherins"/>
    <property type="match status" value="1"/>
</dbReference>
<evidence type="ECO:0000256" key="14">
    <source>
        <dbReference type="ARBA" id="ARBA00023180"/>
    </source>
</evidence>
<dbReference type="GO" id="GO:0043235">
    <property type="term" value="C:receptor complex"/>
    <property type="evidence" value="ECO:0007669"/>
    <property type="project" value="TreeGrafter"/>
</dbReference>
<dbReference type="PROSITE" id="PS50268">
    <property type="entry name" value="CADHERIN_2"/>
    <property type="match status" value="1"/>
</dbReference>
<feature type="domain" description="Protein kinase" evidence="18">
    <location>
        <begin position="729"/>
        <end position="1025"/>
    </location>
</feature>
<dbReference type="GO" id="GO:0005886">
    <property type="term" value="C:plasma membrane"/>
    <property type="evidence" value="ECO:0007669"/>
    <property type="project" value="InterPro"/>
</dbReference>
<keyword evidence="11" id="KW-1133">Transmembrane helix</keyword>
<keyword evidence="13" id="KW-0829">Tyrosine-protein kinase</keyword>
<sequence length="1139" mass="127977">MVLHNSFKIQGWILLFYFRGVVGLYFTQESYVFSPADSIIGQVIALPSITSPPECHQSSVGYRIRIVSDAAISLQVDQRGWILASSTYKGKGDFYFNVSAECGSGTKRERADVTVNVMNGGTCELQNLSSANNSKLRSITKDLCFQKQIFNLYIEERKRNGVVGYLSKCVQNISGNGVQRFYAIASDIFLIDNVTSEIRLLRDLDREQDTDMIKLDVKCDINFMKKDINYVNEGMINVHVADVNDNPPMFHNTLTQQINAGKLKEVEEVIVDKDTRDFSKHEIKVLEGQEFCHPLPMYCFKVKPEKTICNCFHIVCRLEVNITRPENEKNDIDHKCLVQVRDPAMLLMSDNPNNAANLTIIIPSEKSRVPVRESPDIFYATISRMASRLAKVIEFPNPDKGAFALSKGSNDAFDVTFSSGIVYVNDFTKLRKLNSQVNLTIEHTFHRLTLVLNIEGPYVPVDDYLCNVTCASYMDEMSCNKGCGVGSGNGKCRWRSGDERGYSRKFSTCVSDLTTCTDHMCDDRESLDILICPQDCTTATIRGEGFLNTNYNPARGIDSGTSPCWCNYAGECSCFRPSSFSKVIPTSHITSKVEKKPPVRVRNPETTTGRLDFSDYPFTPKVSSSTAQSQSNSGIGCDWHCRTTIAAVTGCVGALICVIVLTWRLRRLHCHAGQSLKHVGSAASISGVPSEYHEDYRIPHTSPQWSPKRSPDYNMASEDHKWEFPRDKLKLDETIGEGEFGRVAKAKAFGMDGPEGYKCVAVKMLKNCDSNGELQDLLSEYNLLKDIDHPNVIKLLGACTRNGPFYVIVEYCEHGSLLQYLRNSRLEENGYINHRCRRYFRSQSESGNSTEPELLNIRDLLSFAWQISKGMQYLSEIKLVHRDLAARNVLVGTGKVLKISDFGLTRDVYEADTYLKRSKGRIPVKWLAPESLYAQVYTTQSDVWSFGIVLWEIVTLGAPPYPGVPPERLYNLLIAGYRMDRPEGCSDELYAVMQKCWKADPTDRPVFSSLTGIFDGMLQQRTEYLELTGGFENVDTDLFDMCPDANVDSRREPPISRERKEVGVVTKDQVGSGDPYLTPASRSDVINQKCNELQCQSECSVQNDENVALLLECRTAVFSNSLESEDEDMPLKQPFQAVA</sequence>
<keyword evidence="9 16" id="KW-0106">Calcium</keyword>
<dbReference type="PROSITE" id="PS00107">
    <property type="entry name" value="PROTEIN_KINASE_ATP"/>
    <property type="match status" value="1"/>
</dbReference>
<dbReference type="InterPro" id="IPR000719">
    <property type="entry name" value="Prot_kinase_dom"/>
</dbReference>
<dbReference type="Gene3D" id="1.10.510.10">
    <property type="entry name" value="Transferase(Phosphotransferase) domain 1"/>
    <property type="match status" value="1"/>
</dbReference>
<evidence type="ECO:0000259" key="18">
    <source>
        <dbReference type="PROSITE" id="PS50011"/>
    </source>
</evidence>
<evidence type="ECO:0000256" key="6">
    <source>
        <dbReference type="ARBA" id="ARBA00022737"/>
    </source>
</evidence>
<dbReference type="Proteomes" id="UP000005408">
    <property type="component" value="Unassembled WGS sequence"/>
</dbReference>
<reference evidence="20" key="1">
    <citation type="submission" date="2022-08" db="UniProtKB">
        <authorList>
            <consortium name="EnsemblMetazoa"/>
        </authorList>
    </citation>
    <scope>IDENTIFICATION</scope>
    <source>
        <strain evidence="20">05x7-T-G4-1.051#20</strain>
    </source>
</reference>
<dbReference type="InterPro" id="IPR002126">
    <property type="entry name" value="Cadherin-like_dom"/>
</dbReference>
<dbReference type="InterPro" id="IPR020635">
    <property type="entry name" value="Tyr_kinase_cat_dom"/>
</dbReference>
<evidence type="ECO:0000256" key="13">
    <source>
        <dbReference type="ARBA" id="ARBA00023137"/>
    </source>
</evidence>
<evidence type="ECO:0000256" key="12">
    <source>
        <dbReference type="ARBA" id="ARBA00023136"/>
    </source>
</evidence>
<dbReference type="PANTHER" id="PTHR24416">
    <property type="entry name" value="TYROSINE-PROTEIN KINASE RECEPTOR"/>
    <property type="match status" value="1"/>
</dbReference>
<dbReference type="CDD" id="cd11304">
    <property type="entry name" value="Cadherin_repeat"/>
    <property type="match status" value="1"/>
</dbReference>
<dbReference type="FunFam" id="3.30.200.20:FF:000234">
    <property type="entry name" value="Proto-oncogene tyrosine-protein kinase receptor Ret"/>
    <property type="match status" value="1"/>
</dbReference>
<evidence type="ECO:0000256" key="10">
    <source>
        <dbReference type="ARBA" id="ARBA00022840"/>
    </source>
</evidence>
<keyword evidence="3" id="KW-0808">Transferase</keyword>
<keyword evidence="21" id="KW-1185">Reference proteome</keyword>
<proteinExistence type="predicted"/>
<keyword evidence="10 17" id="KW-0067">ATP-binding</keyword>
<dbReference type="PROSITE" id="PS50011">
    <property type="entry name" value="PROTEIN_KINASE_DOM"/>
    <property type="match status" value="1"/>
</dbReference>
<keyword evidence="14" id="KW-0325">Glycoprotein</keyword>
<dbReference type="InterPro" id="IPR055162">
    <property type="entry name" value="RET_CRD"/>
</dbReference>
<keyword evidence="8" id="KW-0418">Kinase</keyword>
<evidence type="ECO:0000256" key="4">
    <source>
        <dbReference type="ARBA" id="ARBA00022692"/>
    </source>
</evidence>
<dbReference type="PANTHER" id="PTHR24416:SF617">
    <property type="entry name" value="RET ONCOGENE, ISOFORM A"/>
    <property type="match status" value="1"/>
</dbReference>
<evidence type="ECO:0000256" key="11">
    <source>
        <dbReference type="ARBA" id="ARBA00022989"/>
    </source>
</evidence>
<keyword evidence="6" id="KW-0677">Repeat</keyword>
<keyword evidence="7 17" id="KW-0547">Nucleotide-binding</keyword>
<dbReference type="InterPro" id="IPR020894">
    <property type="entry name" value="Cadherin_CS"/>
</dbReference>
<dbReference type="EnsemblMetazoa" id="G2961.1">
    <property type="protein sequence ID" value="G2961.1:cds"/>
    <property type="gene ID" value="G2961"/>
</dbReference>
<evidence type="ECO:0000256" key="8">
    <source>
        <dbReference type="ARBA" id="ARBA00022777"/>
    </source>
</evidence>
<evidence type="ECO:0000256" key="3">
    <source>
        <dbReference type="ARBA" id="ARBA00022679"/>
    </source>
</evidence>
<dbReference type="InterPro" id="IPR001245">
    <property type="entry name" value="Ser-Thr/Tyr_kinase_cat_dom"/>
</dbReference>
<protein>
    <recommendedName>
        <fullName evidence="2">receptor protein-tyrosine kinase</fullName>
        <ecNumber evidence="2">2.7.10.1</ecNumber>
    </recommendedName>
</protein>
<keyword evidence="12" id="KW-0472">Membrane</keyword>
<evidence type="ECO:0000256" key="7">
    <source>
        <dbReference type="ARBA" id="ARBA00022741"/>
    </source>
</evidence>
<dbReference type="InterPro" id="IPR050122">
    <property type="entry name" value="RTK"/>
</dbReference>
<dbReference type="InterPro" id="IPR011009">
    <property type="entry name" value="Kinase-like_dom_sf"/>
</dbReference>
<dbReference type="PRINTS" id="PR00109">
    <property type="entry name" value="TYRKINASE"/>
</dbReference>
<comment type="subcellular location">
    <subcellularLocation>
        <location evidence="1">Membrane</location>
        <topology evidence="1">Single-pass type I membrane protein</topology>
    </subcellularLocation>
</comment>
<dbReference type="Gene3D" id="3.30.200.20">
    <property type="entry name" value="Phosphorylase Kinase, domain 1"/>
    <property type="match status" value="1"/>
</dbReference>
<dbReference type="GO" id="GO:0007156">
    <property type="term" value="P:homophilic cell adhesion via plasma membrane adhesion molecules"/>
    <property type="evidence" value="ECO:0007669"/>
    <property type="project" value="InterPro"/>
</dbReference>
<name>A0A8W8LT93_MAGGI</name>
<dbReference type="AlphaFoldDB" id="A0A8W8LT93"/>
<dbReference type="GO" id="GO:0005509">
    <property type="term" value="F:calcium ion binding"/>
    <property type="evidence" value="ECO:0007669"/>
    <property type="project" value="UniProtKB-UniRule"/>
</dbReference>
<evidence type="ECO:0000313" key="21">
    <source>
        <dbReference type="Proteomes" id="UP000005408"/>
    </source>
</evidence>
<dbReference type="PROSITE" id="PS00232">
    <property type="entry name" value="CADHERIN_1"/>
    <property type="match status" value="1"/>
</dbReference>
<dbReference type="InterPro" id="IPR008266">
    <property type="entry name" value="Tyr_kinase_AS"/>
</dbReference>
<evidence type="ECO:0000256" key="15">
    <source>
        <dbReference type="ARBA" id="ARBA00051243"/>
    </source>
</evidence>
<organism evidence="20 21">
    <name type="scientific">Magallana gigas</name>
    <name type="common">Pacific oyster</name>
    <name type="synonym">Crassostrea gigas</name>
    <dbReference type="NCBI Taxonomy" id="29159"/>
    <lineage>
        <taxon>Eukaryota</taxon>
        <taxon>Metazoa</taxon>
        <taxon>Spiralia</taxon>
        <taxon>Lophotrochozoa</taxon>
        <taxon>Mollusca</taxon>
        <taxon>Bivalvia</taxon>
        <taxon>Autobranchia</taxon>
        <taxon>Pteriomorphia</taxon>
        <taxon>Ostreida</taxon>
        <taxon>Ostreoidea</taxon>
        <taxon>Ostreidae</taxon>
        <taxon>Magallana</taxon>
    </lineage>
</organism>
<dbReference type="GO" id="GO:0004714">
    <property type="term" value="F:transmembrane receptor protein tyrosine kinase activity"/>
    <property type="evidence" value="ECO:0007669"/>
    <property type="project" value="UniProtKB-EC"/>
</dbReference>
<dbReference type="Pfam" id="PF22540">
    <property type="entry name" value="RET_CRD"/>
    <property type="match status" value="1"/>
</dbReference>
<dbReference type="SUPFAM" id="SSF56112">
    <property type="entry name" value="Protein kinase-like (PK-like)"/>
    <property type="match status" value="1"/>
</dbReference>
<evidence type="ECO:0000256" key="17">
    <source>
        <dbReference type="PROSITE-ProRule" id="PRU10141"/>
    </source>
</evidence>
<dbReference type="InterPro" id="IPR017441">
    <property type="entry name" value="Protein_kinase_ATP_BS"/>
</dbReference>
<dbReference type="PROSITE" id="PS00109">
    <property type="entry name" value="PROTEIN_KINASE_TYR"/>
    <property type="match status" value="1"/>
</dbReference>
<feature type="binding site" evidence="17">
    <location>
        <position position="763"/>
    </location>
    <ligand>
        <name>ATP</name>
        <dbReference type="ChEBI" id="CHEBI:30616"/>
    </ligand>
</feature>
<comment type="catalytic activity">
    <reaction evidence="15">
        <text>L-tyrosyl-[protein] + ATP = O-phospho-L-tyrosyl-[protein] + ADP + H(+)</text>
        <dbReference type="Rhea" id="RHEA:10596"/>
        <dbReference type="Rhea" id="RHEA-COMP:10136"/>
        <dbReference type="Rhea" id="RHEA-COMP:20101"/>
        <dbReference type="ChEBI" id="CHEBI:15378"/>
        <dbReference type="ChEBI" id="CHEBI:30616"/>
        <dbReference type="ChEBI" id="CHEBI:46858"/>
        <dbReference type="ChEBI" id="CHEBI:61978"/>
        <dbReference type="ChEBI" id="CHEBI:456216"/>
        <dbReference type="EC" id="2.7.10.1"/>
    </reaction>
</comment>
<keyword evidence="5" id="KW-0732">Signal</keyword>